<gene>
    <name evidence="8" type="ORF">M011DRAFT_489571</name>
</gene>
<dbReference type="SUPFAM" id="SSF51735">
    <property type="entry name" value="NAD(P)-binding Rossmann-fold domains"/>
    <property type="match status" value="1"/>
</dbReference>
<dbReference type="InterPro" id="IPR050857">
    <property type="entry name" value="D-2-hydroxyacid_DH"/>
</dbReference>
<evidence type="ECO:0000259" key="7">
    <source>
        <dbReference type="Pfam" id="PF02826"/>
    </source>
</evidence>
<evidence type="ECO:0000256" key="2">
    <source>
        <dbReference type="ARBA" id="ARBA00022605"/>
    </source>
</evidence>
<protein>
    <recommendedName>
        <fullName evidence="10">Glycerate dehydrogenase</fullName>
    </recommendedName>
</protein>
<dbReference type="CDD" id="cd12169">
    <property type="entry name" value="PGDH_like_1"/>
    <property type="match status" value="1"/>
</dbReference>
<evidence type="ECO:0008006" key="10">
    <source>
        <dbReference type="Google" id="ProtNLM"/>
    </source>
</evidence>
<dbReference type="InterPro" id="IPR036291">
    <property type="entry name" value="NAD(P)-bd_dom_sf"/>
</dbReference>
<dbReference type="EMBL" id="MU006595">
    <property type="protein sequence ID" value="KAF2743635.1"/>
    <property type="molecule type" value="Genomic_DNA"/>
</dbReference>
<dbReference type="AlphaFoldDB" id="A0A6A6UZM3"/>
<dbReference type="PANTHER" id="PTHR42789">
    <property type="entry name" value="D-ISOMER SPECIFIC 2-HYDROXYACID DEHYDROGENASE FAMILY PROTEIN (AFU_ORTHOLOGUE AFUA_6G10090)"/>
    <property type="match status" value="1"/>
</dbReference>
<organism evidence="8 9">
    <name type="scientific">Sporormia fimetaria CBS 119925</name>
    <dbReference type="NCBI Taxonomy" id="1340428"/>
    <lineage>
        <taxon>Eukaryota</taxon>
        <taxon>Fungi</taxon>
        <taxon>Dikarya</taxon>
        <taxon>Ascomycota</taxon>
        <taxon>Pezizomycotina</taxon>
        <taxon>Dothideomycetes</taxon>
        <taxon>Pleosporomycetidae</taxon>
        <taxon>Pleosporales</taxon>
        <taxon>Sporormiaceae</taxon>
        <taxon>Sporormia</taxon>
    </lineage>
</organism>
<comment type="similarity">
    <text evidence="1 5">Belongs to the D-isomer specific 2-hydroxyacid dehydrogenase family.</text>
</comment>
<evidence type="ECO:0000256" key="4">
    <source>
        <dbReference type="ARBA" id="ARBA00023027"/>
    </source>
</evidence>
<evidence type="ECO:0000313" key="9">
    <source>
        <dbReference type="Proteomes" id="UP000799440"/>
    </source>
</evidence>
<dbReference type="OrthoDB" id="298012at2759"/>
<proteinExistence type="inferred from homology"/>
<reference evidence="8" key="1">
    <citation type="journal article" date="2020" name="Stud. Mycol.">
        <title>101 Dothideomycetes genomes: a test case for predicting lifestyles and emergence of pathogens.</title>
        <authorList>
            <person name="Haridas S."/>
            <person name="Albert R."/>
            <person name="Binder M."/>
            <person name="Bloem J."/>
            <person name="Labutti K."/>
            <person name="Salamov A."/>
            <person name="Andreopoulos B."/>
            <person name="Baker S."/>
            <person name="Barry K."/>
            <person name="Bills G."/>
            <person name="Bluhm B."/>
            <person name="Cannon C."/>
            <person name="Castanera R."/>
            <person name="Culley D."/>
            <person name="Daum C."/>
            <person name="Ezra D."/>
            <person name="Gonzalez J."/>
            <person name="Henrissat B."/>
            <person name="Kuo A."/>
            <person name="Liang C."/>
            <person name="Lipzen A."/>
            <person name="Lutzoni F."/>
            <person name="Magnuson J."/>
            <person name="Mondo S."/>
            <person name="Nolan M."/>
            <person name="Ohm R."/>
            <person name="Pangilinan J."/>
            <person name="Park H.-J."/>
            <person name="Ramirez L."/>
            <person name="Alfaro M."/>
            <person name="Sun H."/>
            <person name="Tritt A."/>
            <person name="Yoshinaga Y."/>
            <person name="Zwiers L.-H."/>
            <person name="Turgeon B."/>
            <person name="Goodwin S."/>
            <person name="Spatafora J."/>
            <person name="Crous P."/>
            <person name="Grigoriev I."/>
        </authorList>
    </citation>
    <scope>NUCLEOTIDE SEQUENCE</scope>
    <source>
        <strain evidence="8">CBS 119925</strain>
    </source>
</reference>
<dbReference type="GO" id="GO:0008652">
    <property type="term" value="P:amino acid biosynthetic process"/>
    <property type="evidence" value="ECO:0007669"/>
    <property type="project" value="UniProtKB-KW"/>
</dbReference>
<dbReference type="InterPro" id="IPR006140">
    <property type="entry name" value="D-isomer_DH_NAD-bd"/>
</dbReference>
<accession>A0A6A6UZM3</accession>
<dbReference type="GO" id="GO:0016616">
    <property type="term" value="F:oxidoreductase activity, acting on the CH-OH group of donors, NAD or NADP as acceptor"/>
    <property type="evidence" value="ECO:0007669"/>
    <property type="project" value="InterPro"/>
</dbReference>
<dbReference type="InterPro" id="IPR029752">
    <property type="entry name" value="D-isomer_DH_CS1"/>
</dbReference>
<keyword evidence="2" id="KW-0028">Amino-acid biosynthesis</keyword>
<feature type="domain" description="D-isomer specific 2-hydroxyacid dehydrogenase catalytic" evidence="6">
    <location>
        <begin position="53"/>
        <end position="123"/>
    </location>
</feature>
<dbReference type="Pfam" id="PF00389">
    <property type="entry name" value="2-Hacid_dh"/>
    <property type="match status" value="1"/>
</dbReference>
<evidence type="ECO:0000256" key="3">
    <source>
        <dbReference type="ARBA" id="ARBA00023002"/>
    </source>
</evidence>
<evidence type="ECO:0000313" key="8">
    <source>
        <dbReference type="EMBL" id="KAF2743635.1"/>
    </source>
</evidence>
<dbReference type="Proteomes" id="UP000799440">
    <property type="component" value="Unassembled WGS sequence"/>
</dbReference>
<dbReference type="PROSITE" id="PS00065">
    <property type="entry name" value="D_2_HYDROXYACID_DH_1"/>
    <property type="match status" value="1"/>
</dbReference>
<evidence type="ECO:0000259" key="6">
    <source>
        <dbReference type="Pfam" id="PF00389"/>
    </source>
</evidence>
<dbReference type="PANTHER" id="PTHR42789:SF1">
    <property type="entry name" value="D-ISOMER SPECIFIC 2-HYDROXYACID DEHYDROGENASE FAMILY PROTEIN (AFU_ORTHOLOGUE AFUA_6G10090)"/>
    <property type="match status" value="1"/>
</dbReference>
<dbReference type="Pfam" id="PF02826">
    <property type="entry name" value="2-Hacid_dh_C"/>
    <property type="match status" value="1"/>
</dbReference>
<evidence type="ECO:0000256" key="1">
    <source>
        <dbReference type="ARBA" id="ARBA00005854"/>
    </source>
</evidence>
<dbReference type="InterPro" id="IPR006139">
    <property type="entry name" value="D-isomer_2_OHA_DH_cat_dom"/>
</dbReference>
<keyword evidence="3 5" id="KW-0560">Oxidoreductase</keyword>
<dbReference type="GO" id="GO:0051287">
    <property type="term" value="F:NAD binding"/>
    <property type="evidence" value="ECO:0007669"/>
    <property type="project" value="InterPro"/>
</dbReference>
<dbReference type="SUPFAM" id="SSF52283">
    <property type="entry name" value="Formate/glycerate dehydrogenase catalytic domain-like"/>
    <property type="match status" value="1"/>
</dbReference>
<feature type="domain" description="D-isomer specific 2-hydroxyacid dehydrogenase NAD-binding" evidence="7">
    <location>
        <begin position="226"/>
        <end position="358"/>
    </location>
</feature>
<keyword evidence="9" id="KW-1185">Reference proteome</keyword>
<evidence type="ECO:0000256" key="5">
    <source>
        <dbReference type="RuleBase" id="RU003719"/>
    </source>
</evidence>
<keyword evidence="4" id="KW-0520">NAD</keyword>
<dbReference type="Gene3D" id="3.40.50.720">
    <property type="entry name" value="NAD(P)-binding Rossmann-like Domain"/>
    <property type="match status" value="2"/>
</dbReference>
<sequence>MPTSPQPKQPLRLAILDDYHNLALPLFSHLSPQISLSTFPKTLPPYSHQSTSSTDREALVARLHPFDILICMRERTPLPGALLRRLPNLKIVFATGSKFDSFDFDTATELGIEIRCTGSSSTRNKEPVAAEEGSNRGKEVVKANPTVQHTWAVILSLAQDIPDSHNAIRSGAWQSPSSLGIPLYGKTLGILGLGNIGACVARIGVLAWGMRVICWSQNLTQDAADQKAREMGLPVSSLSFDGNEEEAAPEEQEKTFKVVTKEDLFSQSDVVSVHYTLSPRSRHIITHSELSLMKPTALFINTARAGLVEEDALVDLLKEGRIAGAALDVFDVEPLPKDSVWRDRDGWGSRVVCTPHLGFMERRRLEEWYGEVVGMVEGWLEGEGFKLHV</sequence>
<name>A0A6A6UZM3_9PLEO</name>